<gene>
    <name evidence="9" type="ORF">SAMN04487779_100737</name>
</gene>
<accession>A0A1G6U5U1</accession>
<name>A0A1G6U5U1_9PROT</name>
<evidence type="ECO:0000313" key="9">
    <source>
        <dbReference type="EMBL" id="SDD35957.1"/>
    </source>
</evidence>
<evidence type="ECO:0000256" key="2">
    <source>
        <dbReference type="ARBA" id="ARBA00012274"/>
    </source>
</evidence>
<dbReference type="STRING" id="938405.SAMN02927895_00153"/>
<dbReference type="GO" id="GO:0071897">
    <property type="term" value="P:DNA biosynthetic process"/>
    <property type="evidence" value="ECO:0007669"/>
    <property type="project" value="UniProtKB-KW"/>
</dbReference>
<evidence type="ECO:0000256" key="6">
    <source>
        <dbReference type="SAM" id="MobiDB-lite"/>
    </source>
</evidence>
<dbReference type="SUPFAM" id="SSF51998">
    <property type="entry name" value="PFL-like glycyl radical enzymes"/>
    <property type="match status" value="1"/>
</dbReference>
<evidence type="ECO:0000256" key="3">
    <source>
        <dbReference type="ARBA" id="ARBA00022634"/>
    </source>
</evidence>
<dbReference type="InterPro" id="IPR024434">
    <property type="entry name" value="TSCPD_dom"/>
</dbReference>
<evidence type="ECO:0000256" key="5">
    <source>
        <dbReference type="ARBA" id="ARBA00047754"/>
    </source>
</evidence>
<feature type="compositionally biased region" description="Low complexity" evidence="6">
    <location>
        <begin position="484"/>
        <end position="493"/>
    </location>
</feature>
<dbReference type="EMBL" id="FMZX01000007">
    <property type="protein sequence ID" value="SDD35957.1"/>
    <property type="molecule type" value="Genomic_DNA"/>
</dbReference>
<feature type="domain" description="TSCPD" evidence="8">
    <location>
        <begin position="358"/>
        <end position="461"/>
    </location>
</feature>
<feature type="domain" description="Ribonucleotide reductase large subunit C-terminal" evidence="7">
    <location>
        <begin position="121"/>
        <end position="210"/>
    </location>
</feature>
<evidence type="ECO:0000313" key="10">
    <source>
        <dbReference type="Proteomes" id="UP000198925"/>
    </source>
</evidence>
<dbReference type="InterPro" id="IPR000788">
    <property type="entry name" value="RNR_lg_C"/>
</dbReference>
<sequence length="522" mass="53859">MALITGTLWEEVALRRTRAAADPDASPRPVALPLGWDAEAAAALAALAPGHGPVALPRLAEAWIGRVTRGGLKAGIFGDVGAPRLAEGLRDLLLRRRGAPGAEVWRGEAFKPGKAEPRFVLNLPAFLEADGSFDVAAYAEACALAVRALDALGGAKASRLRLGFADLAGLLAALGLPYDSREARATAAAIAALTRGAAETESGHIAERLGAREPVALIWPAPPAETPIPGLAAAARAALDAAAASPGLRHQGLLALALPDAVEALLGAETGGLAPAAGSTRAVLTERGEVAEVPTRAALAVAREHPARAGALLAPVPETARAAMREAVSQFLHAVPPAPVALPAPAQPVPKPAPMLRRHAGTTLHVTVGGHKVALRTAEDADGRLLEIAFTLSKEGAAYRCLMDGFAQSVSLGLQHGVPLAEYVEAFAYTRFGPAGLVEGDPAIPRATSVLDWAFRRLALDYLDRRDLPQPSEEDCLPDTPGTAAQQAPLLPLDLPPQPAPGREAAVGGSPRGRRRTLRLVG</sequence>
<dbReference type="GO" id="GO:0004748">
    <property type="term" value="F:ribonucleoside-diphosphate reductase activity, thioredoxin disulfide as acceptor"/>
    <property type="evidence" value="ECO:0007669"/>
    <property type="project" value="UniProtKB-EC"/>
</dbReference>
<dbReference type="AlphaFoldDB" id="A0A1G6U5U1"/>
<keyword evidence="4" id="KW-0547">Nucleotide-binding</keyword>
<dbReference type="EC" id="1.17.4.1" evidence="2"/>
<evidence type="ECO:0000259" key="8">
    <source>
        <dbReference type="Pfam" id="PF12637"/>
    </source>
</evidence>
<dbReference type="Gene3D" id="3.20.70.20">
    <property type="match status" value="1"/>
</dbReference>
<protein>
    <recommendedName>
        <fullName evidence="2">ribonucleoside-diphosphate reductase</fullName>
        <ecNumber evidence="2">1.17.4.1</ecNumber>
    </recommendedName>
</protein>
<dbReference type="GO" id="GO:0000166">
    <property type="term" value="F:nucleotide binding"/>
    <property type="evidence" value="ECO:0007669"/>
    <property type="project" value="UniProtKB-KW"/>
</dbReference>
<feature type="region of interest" description="Disordered" evidence="6">
    <location>
        <begin position="469"/>
        <end position="522"/>
    </location>
</feature>
<evidence type="ECO:0000256" key="1">
    <source>
        <dbReference type="ARBA" id="ARBA00007405"/>
    </source>
</evidence>
<dbReference type="Proteomes" id="UP000198925">
    <property type="component" value="Unassembled WGS sequence"/>
</dbReference>
<reference evidence="9 10" key="1">
    <citation type="submission" date="2016-10" db="EMBL/GenBank/DDBJ databases">
        <authorList>
            <person name="de Groot N.N."/>
        </authorList>
    </citation>
    <scope>NUCLEOTIDE SEQUENCE [LARGE SCALE GENOMIC DNA]</scope>
    <source>
        <strain evidence="9 10">CPCC 100156</strain>
    </source>
</reference>
<comment type="catalytic activity">
    <reaction evidence="5">
        <text>a 2'-deoxyribonucleoside 5'-diphosphate + [thioredoxin]-disulfide + H2O = a ribonucleoside 5'-diphosphate + [thioredoxin]-dithiol</text>
        <dbReference type="Rhea" id="RHEA:23252"/>
        <dbReference type="Rhea" id="RHEA-COMP:10698"/>
        <dbReference type="Rhea" id="RHEA-COMP:10700"/>
        <dbReference type="ChEBI" id="CHEBI:15377"/>
        <dbReference type="ChEBI" id="CHEBI:29950"/>
        <dbReference type="ChEBI" id="CHEBI:50058"/>
        <dbReference type="ChEBI" id="CHEBI:57930"/>
        <dbReference type="ChEBI" id="CHEBI:73316"/>
        <dbReference type="EC" id="1.17.4.1"/>
    </reaction>
</comment>
<evidence type="ECO:0000259" key="7">
    <source>
        <dbReference type="Pfam" id="PF02867"/>
    </source>
</evidence>
<dbReference type="RefSeq" id="WP_090663655.1">
    <property type="nucleotide sequence ID" value="NZ_FMZX01000007.1"/>
</dbReference>
<feature type="compositionally biased region" description="Basic residues" evidence="6">
    <location>
        <begin position="512"/>
        <end position="522"/>
    </location>
</feature>
<keyword evidence="3" id="KW-0237">DNA synthesis</keyword>
<dbReference type="Pfam" id="PF12637">
    <property type="entry name" value="TSCPD"/>
    <property type="match status" value="1"/>
</dbReference>
<proteinExistence type="inferred from homology"/>
<evidence type="ECO:0000256" key="4">
    <source>
        <dbReference type="ARBA" id="ARBA00022741"/>
    </source>
</evidence>
<organism evidence="9 10">
    <name type="scientific">Belnapia rosea</name>
    <dbReference type="NCBI Taxonomy" id="938405"/>
    <lineage>
        <taxon>Bacteria</taxon>
        <taxon>Pseudomonadati</taxon>
        <taxon>Pseudomonadota</taxon>
        <taxon>Alphaproteobacteria</taxon>
        <taxon>Acetobacterales</taxon>
        <taxon>Roseomonadaceae</taxon>
        <taxon>Belnapia</taxon>
    </lineage>
</organism>
<keyword evidence="10" id="KW-1185">Reference proteome</keyword>
<dbReference type="Pfam" id="PF02867">
    <property type="entry name" value="Ribonuc_red_lgC"/>
    <property type="match status" value="1"/>
</dbReference>
<comment type="similarity">
    <text evidence="1">Belongs to the ribonucleoside diphosphate reductase class-2 family.</text>
</comment>